<dbReference type="InterPro" id="IPR014876">
    <property type="entry name" value="DEK_C"/>
</dbReference>
<dbReference type="AlphaFoldDB" id="A0AA35NU68"/>
<dbReference type="SUPFAM" id="SSF47592">
    <property type="entry name" value="SWIB/MDM2 domain"/>
    <property type="match status" value="1"/>
</dbReference>
<dbReference type="InterPro" id="IPR003121">
    <property type="entry name" value="SWIB_MDM2_domain"/>
</dbReference>
<dbReference type="Pfam" id="PF08766">
    <property type="entry name" value="DEK_C"/>
    <property type="match status" value="1"/>
</dbReference>
<dbReference type="EMBL" id="OX365919">
    <property type="protein sequence ID" value="CAI4064708.1"/>
    <property type="molecule type" value="Genomic_DNA"/>
</dbReference>
<dbReference type="Proteomes" id="UP001162090">
    <property type="component" value="Chromosome 8"/>
</dbReference>
<dbReference type="GO" id="GO:0001181">
    <property type="term" value="F:RNA polymerase I general transcription initiation factor activity"/>
    <property type="evidence" value="ECO:0007669"/>
    <property type="project" value="UniProtKB-ARBA"/>
</dbReference>
<evidence type="ECO:0000313" key="7">
    <source>
        <dbReference type="EMBL" id="CAI4064708.1"/>
    </source>
</evidence>
<dbReference type="Gene3D" id="1.10.245.10">
    <property type="entry name" value="SWIB/MDM2 domain"/>
    <property type="match status" value="1"/>
</dbReference>
<proteinExistence type="predicted"/>
<keyword evidence="2" id="KW-0805">Transcription regulation</keyword>
<feature type="compositionally biased region" description="Basic and acidic residues" evidence="5">
    <location>
        <begin position="223"/>
        <end position="235"/>
    </location>
</feature>
<feature type="region of interest" description="Disordered" evidence="5">
    <location>
        <begin position="194"/>
        <end position="235"/>
    </location>
</feature>
<dbReference type="CDD" id="cd10567">
    <property type="entry name" value="SWIB-MDM2_like"/>
    <property type="match status" value="1"/>
</dbReference>
<protein>
    <recommendedName>
        <fullName evidence="6">SWIB domain-containing protein</fullName>
    </recommendedName>
</protein>
<dbReference type="SUPFAM" id="SSF109715">
    <property type="entry name" value="DEK C-terminal domain"/>
    <property type="match status" value="1"/>
</dbReference>
<dbReference type="SMART" id="SM00151">
    <property type="entry name" value="SWIB"/>
    <property type="match status" value="1"/>
</dbReference>
<accession>A0AA35NU68</accession>
<evidence type="ECO:0000256" key="5">
    <source>
        <dbReference type="SAM" id="MobiDB-lite"/>
    </source>
</evidence>
<evidence type="ECO:0000256" key="2">
    <source>
        <dbReference type="ARBA" id="ARBA00023015"/>
    </source>
</evidence>
<dbReference type="FunFam" id="1.10.245.10:FF:000004">
    <property type="entry name" value="Upstream activation factor subunit"/>
    <property type="match status" value="1"/>
</dbReference>
<dbReference type="PANTHER" id="PTHR13844">
    <property type="entry name" value="SWI/SNF-RELATED MATRIX-ASSOCIATED ACTIN-DEPENDENT REGULATOR OF CHROMATIN SUBFAMILY D"/>
    <property type="match status" value="1"/>
</dbReference>
<evidence type="ECO:0000256" key="3">
    <source>
        <dbReference type="ARBA" id="ARBA00023163"/>
    </source>
</evidence>
<organism evidence="7 8">
    <name type="scientific">Saccharomyces uvarum</name>
    <name type="common">Yeast</name>
    <name type="synonym">Saccharomyces bayanus var. uvarum</name>
    <dbReference type="NCBI Taxonomy" id="230603"/>
    <lineage>
        <taxon>Eukaryota</taxon>
        <taxon>Fungi</taxon>
        <taxon>Dikarya</taxon>
        <taxon>Ascomycota</taxon>
        <taxon>Saccharomycotina</taxon>
        <taxon>Saccharomycetes</taxon>
        <taxon>Saccharomycetales</taxon>
        <taxon>Saccharomycetaceae</taxon>
        <taxon>Saccharomyces</taxon>
    </lineage>
</organism>
<evidence type="ECO:0000313" key="8">
    <source>
        <dbReference type="Proteomes" id="UP001162090"/>
    </source>
</evidence>
<feature type="domain" description="SWIB" evidence="6">
    <location>
        <begin position="120"/>
        <end position="198"/>
    </location>
</feature>
<evidence type="ECO:0000256" key="1">
    <source>
        <dbReference type="ARBA" id="ARBA00004604"/>
    </source>
</evidence>
<dbReference type="InterPro" id="IPR036885">
    <property type="entry name" value="SWIB_MDM2_dom_sf"/>
</dbReference>
<evidence type="ECO:0000259" key="6">
    <source>
        <dbReference type="SMART" id="SM00151"/>
    </source>
</evidence>
<name>A0AA35NU68_SACUV</name>
<reference evidence="7" key="1">
    <citation type="submission" date="2022-10" db="EMBL/GenBank/DDBJ databases">
        <authorList>
            <person name="Byrne P K."/>
        </authorList>
    </citation>
    <scope>NUCLEOTIDE SEQUENCE</scope>
    <source>
        <strain evidence="7">CBS7001</strain>
    </source>
</reference>
<dbReference type="InterPro" id="IPR019835">
    <property type="entry name" value="SWIB_domain"/>
</dbReference>
<feature type="region of interest" description="Disordered" evidence="5">
    <location>
        <begin position="93"/>
        <end position="115"/>
    </location>
</feature>
<evidence type="ECO:0000256" key="4">
    <source>
        <dbReference type="ARBA" id="ARBA00023242"/>
    </source>
</evidence>
<dbReference type="Pfam" id="PF02201">
    <property type="entry name" value="SWIB"/>
    <property type="match status" value="1"/>
</dbReference>
<comment type="subcellular location">
    <subcellularLocation>
        <location evidence="1">Nucleus</location>
        <location evidence="1">Nucleolus</location>
    </subcellularLocation>
</comment>
<dbReference type="GO" id="GO:0000500">
    <property type="term" value="C:RNA polymerase I upstream activating factor complex"/>
    <property type="evidence" value="ECO:0007669"/>
    <property type="project" value="UniProtKB-ARBA"/>
</dbReference>
<gene>
    <name evidence="7" type="primary">SUVC08G3200</name>
    <name evidence="7" type="ORF">SUVC_08G3200</name>
</gene>
<keyword evidence="4" id="KW-0539">Nucleus</keyword>
<keyword evidence="3" id="KW-0804">Transcription</keyword>
<sequence>MAEWDDCATMIDIILSDMDLKTVTTKRVRIALKDVFMIDVESQGKVINELIRKHLDLAKASPPPERSLEDILKENATLAMELTKELSVNKKSLDGEEEDGAVRQNGIQKRKSTPRKPLISTRKVILSEPLADLLGETQLTRTDVVRRIWAYIKEHNLQNPNNGKEILSDEKLELIFGKSTDMFKMHKLLVKHMTDPDKTSDRSSPVEAISETEKLSASEQSDSEGHQNDKNVSDH</sequence>